<dbReference type="OMA" id="MLFKQWN"/>
<evidence type="ECO:0008006" key="3">
    <source>
        <dbReference type="Google" id="ProtNLM"/>
    </source>
</evidence>
<keyword evidence="2" id="KW-1185">Reference proteome</keyword>
<dbReference type="RefSeq" id="XP_003670505.1">
    <property type="nucleotide sequence ID" value="XM_003670457.1"/>
</dbReference>
<dbReference type="STRING" id="1071378.G0WBZ2"/>
<dbReference type="GeneID" id="11499011"/>
<accession>G0WBZ2</accession>
<evidence type="ECO:0000313" key="1">
    <source>
        <dbReference type="EMBL" id="CCD25262.1"/>
    </source>
</evidence>
<dbReference type="AlphaFoldDB" id="G0WBZ2"/>
<dbReference type="Gene3D" id="3.40.50.12120">
    <property type="entry name" value="POC1 chaperone"/>
    <property type="match status" value="1"/>
</dbReference>
<organism evidence="1 2">
    <name type="scientific">Naumovozyma dairenensis (strain ATCC 10597 / BCRC 20456 / CBS 421 / NBRC 0211 / NRRL Y-12639)</name>
    <name type="common">Saccharomyces dairenensis</name>
    <dbReference type="NCBI Taxonomy" id="1071378"/>
    <lineage>
        <taxon>Eukaryota</taxon>
        <taxon>Fungi</taxon>
        <taxon>Dikarya</taxon>
        <taxon>Ascomycota</taxon>
        <taxon>Saccharomycotina</taxon>
        <taxon>Saccharomycetes</taxon>
        <taxon>Saccharomycetales</taxon>
        <taxon>Saccharomycetaceae</taxon>
        <taxon>Naumovozyma</taxon>
    </lineage>
</organism>
<protein>
    <recommendedName>
        <fullName evidence="3">Proteasome assembly chaperone 2</fullName>
    </recommendedName>
</protein>
<dbReference type="InterPro" id="IPR018855">
    <property type="entry name" value="Psome_chaperone_1_fun"/>
</dbReference>
<dbReference type="HOGENOM" id="CLU_095376_0_0_1"/>
<evidence type="ECO:0000313" key="2">
    <source>
        <dbReference type="Proteomes" id="UP000000689"/>
    </source>
</evidence>
<dbReference type="Proteomes" id="UP000000689">
    <property type="component" value="Chromosome 5"/>
</dbReference>
<gene>
    <name evidence="1" type="primary">NDAI0E04450</name>
    <name evidence="1" type="ordered locus">NDAI_0E04450</name>
</gene>
<dbReference type="InterPro" id="IPR038605">
    <property type="entry name" value="Pba1_sf"/>
</dbReference>
<proteinExistence type="predicted"/>
<sequence>MNPLFPEDLLPLVSVSNISTTLTLNPDQLMGNEGKHSWNYNENFPNEFDPSDKDMKSSEKSYDFNFPIFAIDRTLVISIQENFLKISPIFSNVISQTLVQALPLNKEILILGTSDRVAVMRKISNEIDTLEPPEFVTGFIGSLITELNLHNAKYNFDAIIVPSEGPTGFEKLNLTIMQDLIDIFKNEWNYLNIDSKVYTEQCYRHWKLAGAAIGAQSGLYI</sequence>
<dbReference type="EMBL" id="HE580271">
    <property type="protein sequence ID" value="CCD25262.1"/>
    <property type="molecule type" value="Genomic_DNA"/>
</dbReference>
<dbReference type="GO" id="GO:0043248">
    <property type="term" value="P:proteasome assembly"/>
    <property type="evidence" value="ECO:0007669"/>
    <property type="project" value="EnsemblFungi"/>
</dbReference>
<dbReference type="OrthoDB" id="4062897at2759"/>
<name>G0WBZ2_NAUDC</name>
<dbReference type="Pfam" id="PF10450">
    <property type="entry name" value="POC1"/>
    <property type="match status" value="1"/>
</dbReference>
<dbReference type="eggNOG" id="ENOG502RY9B">
    <property type="taxonomic scope" value="Eukaryota"/>
</dbReference>
<reference evidence="1 2" key="1">
    <citation type="journal article" date="2011" name="Proc. Natl. Acad. Sci. U.S.A.">
        <title>Evolutionary erosion of yeast sex chromosomes by mating-type switching accidents.</title>
        <authorList>
            <person name="Gordon J.L."/>
            <person name="Armisen D."/>
            <person name="Proux-Wera E."/>
            <person name="Oheigeartaigh S.S."/>
            <person name="Byrne K.P."/>
            <person name="Wolfe K.H."/>
        </authorList>
    </citation>
    <scope>NUCLEOTIDE SEQUENCE [LARGE SCALE GENOMIC DNA]</scope>
    <source>
        <strain evidence="2">ATCC 10597 / BCRC 20456 / CBS 421 / NBRC 0211 / NRRL Y-12639</strain>
    </source>
</reference>
<dbReference type="KEGG" id="ndi:NDAI_0E04450"/>